<evidence type="ECO:0000313" key="2">
    <source>
        <dbReference type="Proteomes" id="UP000321805"/>
    </source>
</evidence>
<reference evidence="1 2" key="1">
    <citation type="journal article" date="2018" name="J. Microbiol.">
        <title>Baekduia soli gen. nov., sp. nov., a novel bacterium isolated from the soil of Baekdu Mountain and proposal of a novel family name, Baekduiaceae fam. nov.</title>
        <authorList>
            <person name="An D.S."/>
            <person name="Siddiqi M.Z."/>
            <person name="Kim K.H."/>
            <person name="Yu H.S."/>
            <person name="Im W.T."/>
        </authorList>
    </citation>
    <scope>NUCLEOTIDE SEQUENCE [LARGE SCALE GENOMIC DNA]</scope>
    <source>
        <strain evidence="1 2">BR7-21</strain>
    </source>
</reference>
<dbReference type="InterPro" id="IPR029063">
    <property type="entry name" value="SAM-dependent_MTases_sf"/>
</dbReference>
<keyword evidence="1" id="KW-0808">Transferase</keyword>
<accession>A0A5B8U0C2</accession>
<evidence type="ECO:0000313" key="1">
    <source>
        <dbReference type="EMBL" id="QEC46436.1"/>
    </source>
</evidence>
<sequence>MSATGIRVSPEWLVLREPADAAARSARLAGRLARHLPARGGLAIHDLGGGSGAMGRWLAPRLPGPQHWIVHDRDADLLDLAVAHPPVPTADGPAVTTEARRTDLARLGPADLAGADLVVASALLDILGAGELAAMLDACTAAACPLLLALTVVGRVALSPADDLDAHIAAAFDAHQRRSTPGGRLLGPDAVAAATAHLRAAGAEVLSDPSPWRLGAAQADLAAEWLRGWVAAACEQEPALTVPAGAYLDRRLAQAAAGGLAVIVDHADVLVLP</sequence>
<protein>
    <submittedName>
        <fullName evidence="1">SAM-dependent methyltransferase</fullName>
    </submittedName>
</protein>
<dbReference type="KEGG" id="bsol:FSW04_01805"/>
<dbReference type="EMBL" id="CP042430">
    <property type="protein sequence ID" value="QEC46436.1"/>
    <property type="molecule type" value="Genomic_DNA"/>
</dbReference>
<dbReference type="SUPFAM" id="SSF53335">
    <property type="entry name" value="S-adenosyl-L-methionine-dependent methyltransferases"/>
    <property type="match status" value="1"/>
</dbReference>
<dbReference type="RefSeq" id="WP_146915639.1">
    <property type="nucleotide sequence ID" value="NZ_CP042430.1"/>
</dbReference>
<name>A0A5B8U0C2_9ACTN</name>
<keyword evidence="1" id="KW-0489">Methyltransferase</keyword>
<dbReference type="AlphaFoldDB" id="A0A5B8U0C2"/>
<dbReference type="Proteomes" id="UP000321805">
    <property type="component" value="Chromosome"/>
</dbReference>
<organism evidence="1 2">
    <name type="scientific">Baekduia soli</name>
    <dbReference type="NCBI Taxonomy" id="496014"/>
    <lineage>
        <taxon>Bacteria</taxon>
        <taxon>Bacillati</taxon>
        <taxon>Actinomycetota</taxon>
        <taxon>Thermoleophilia</taxon>
        <taxon>Solirubrobacterales</taxon>
        <taxon>Baekduiaceae</taxon>
        <taxon>Baekduia</taxon>
    </lineage>
</organism>
<dbReference type="Gene3D" id="3.40.50.150">
    <property type="entry name" value="Vaccinia Virus protein VP39"/>
    <property type="match status" value="1"/>
</dbReference>
<keyword evidence="2" id="KW-1185">Reference proteome</keyword>
<gene>
    <name evidence="1" type="ORF">FSW04_01805</name>
</gene>
<dbReference type="GO" id="GO:0008168">
    <property type="term" value="F:methyltransferase activity"/>
    <property type="evidence" value="ECO:0007669"/>
    <property type="project" value="UniProtKB-KW"/>
</dbReference>
<dbReference type="GO" id="GO:0032259">
    <property type="term" value="P:methylation"/>
    <property type="evidence" value="ECO:0007669"/>
    <property type="project" value="UniProtKB-KW"/>
</dbReference>
<proteinExistence type="predicted"/>
<dbReference type="OrthoDB" id="7273451at2"/>